<feature type="binding site" evidence="1">
    <location>
        <position position="173"/>
    </location>
    <ligand>
        <name>K(+)</name>
        <dbReference type="ChEBI" id="CHEBI:29103"/>
    </ligand>
</feature>
<feature type="binding site" evidence="1">
    <location>
        <begin position="142"/>
        <end position="148"/>
    </location>
    <ligand>
        <name>(6S)-NADPHX</name>
        <dbReference type="ChEBI" id="CHEBI:64076"/>
    </ligand>
</feature>
<keyword evidence="1" id="KW-0479">Metal-binding</keyword>
<dbReference type="EMBL" id="QGKU01000048">
    <property type="protein sequence ID" value="PWR01705.1"/>
    <property type="molecule type" value="Genomic_DNA"/>
</dbReference>
<dbReference type="HAMAP" id="MF_01966">
    <property type="entry name" value="NADHX_epimerase"/>
    <property type="match status" value="1"/>
</dbReference>
<keyword evidence="4" id="KW-1185">Reference proteome</keyword>
<accession>A0A2V2L900</accession>
<reference evidence="3 4" key="1">
    <citation type="submission" date="2018-05" db="EMBL/GenBank/DDBJ databases">
        <title>Rhodobacteraceae gen. nov., sp. nov. isolated from sea water.</title>
        <authorList>
            <person name="Ren Y."/>
        </authorList>
    </citation>
    <scope>NUCLEOTIDE SEQUENCE [LARGE SCALE GENOMIC DNA]</scope>
    <source>
        <strain evidence="3 4">TG-679</strain>
    </source>
</reference>
<protein>
    <recommendedName>
        <fullName evidence="1">NAD(P)H-hydrate epimerase</fullName>
        <ecNumber evidence="1">5.1.99.6</ecNumber>
    </recommendedName>
    <alternativeName>
        <fullName evidence="1">NAD(P)HX epimerase</fullName>
    </alternativeName>
</protein>
<dbReference type="AlphaFoldDB" id="A0A2V2L900"/>
<feature type="binding site" evidence="1">
    <location>
        <begin position="73"/>
        <end position="77"/>
    </location>
    <ligand>
        <name>(6S)-NADPHX</name>
        <dbReference type="ChEBI" id="CHEBI:64076"/>
    </ligand>
</feature>
<dbReference type="SUPFAM" id="SSF64153">
    <property type="entry name" value="YjeF N-terminal domain-like"/>
    <property type="match status" value="1"/>
</dbReference>
<comment type="similarity">
    <text evidence="1">Belongs to the NnrE/AIBP family.</text>
</comment>
<dbReference type="InterPro" id="IPR036652">
    <property type="entry name" value="YjeF_N_dom_sf"/>
</dbReference>
<dbReference type="Gene3D" id="3.40.50.10260">
    <property type="entry name" value="YjeF N-terminal domain"/>
    <property type="match status" value="1"/>
</dbReference>
<dbReference type="PROSITE" id="PS51385">
    <property type="entry name" value="YJEF_N"/>
    <property type="match status" value="1"/>
</dbReference>
<dbReference type="Pfam" id="PF03853">
    <property type="entry name" value="YjeF_N"/>
    <property type="match status" value="1"/>
</dbReference>
<keyword evidence="1" id="KW-0521">NADP</keyword>
<evidence type="ECO:0000313" key="4">
    <source>
        <dbReference type="Proteomes" id="UP000245680"/>
    </source>
</evidence>
<keyword evidence="1" id="KW-0413">Isomerase</keyword>
<organism evidence="3 4">
    <name type="scientific">Meridianimarinicoccus roseus</name>
    <dbReference type="NCBI Taxonomy" id="2072018"/>
    <lineage>
        <taxon>Bacteria</taxon>
        <taxon>Pseudomonadati</taxon>
        <taxon>Pseudomonadota</taxon>
        <taxon>Alphaproteobacteria</taxon>
        <taxon>Rhodobacterales</taxon>
        <taxon>Paracoccaceae</taxon>
        <taxon>Meridianimarinicoccus</taxon>
    </lineage>
</organism>
<dbReference type="OrthoDB" id="9806925at2"/>
<feature type="domain" description="YjeF N-terminal" evidence="2">
    <location>
        <begin position="21"/>
        <end position="220"/>
    </location>
</feature>
<feature type="binding site" evidence="1">
    <location>
        <position position="170"/>
    </location>
    <ligand>
        <name>(6S)-NADPHX</name>
        <dbReference type="ChEBI" id="CHEBI:64076"/>
    </ligand>
</feature>
<dbReference type="GO" id="GO:0052856">
    <property type="term" value="F:NAD(P)HX epimerase activity"/>
    <property type="evidence" value="ECO:0007669"/>
    <property type="project" value="UniProtKB-UniRule"/>
</dbReference>
<dbReference type="Proteomes" id="UP000245680">
    <property type="component" value="Unassembled WGS sequence"/>
</dbReference>
<comment type="caution">
    <text evidence="3">The sequence shown here is derived from an EMBL/GenBank/DDBJ whole genome shotgun (WGS) entry which is preliminary data.</text>
</comment>
<evidence type="ECO:0000256" key="1">
    <source>
        <dbReference type="HAMAP-Rule" id="MF_01966"/>
    </source>
</evidence>
<name>A0A2V2L900_9RHOB</name>
<comment type="cofactor">
    <cofactor evidence="1">
        <name>K(+)</name>
        <dbReference type="ChEBI" id="CHEBI:29103"/>
    </cofactor>
    <text evidence="1">Binds 1 potassium ion per subunit.</text>
</comment>
<dbReference type="InterPro" id="IPR004443">
    <property type="entry name" value="YjeF_N_dom"/>
</dbReference>
<dbReference type="GO" id="GO:0046872">
    <property type="term" value="F:metal ion binding"/>
    <property type="evidence" value="ECO:0007669"/>
    <property type="project" value="UniProtKB-KW"/>
</dbReference>
<sequence>MDEMKKRPLTGTNGVLSAEEMRSLERAALASGAVSGAVLMDRAGQGAVAAMLAHWPELGAGARRAAVLCGPGNNGGDGYVMAADLARRGWSVDVYALGDPTRLPGDARAAHDLWAERGAVHPLGQAAGGLAGYDVVIDALFGIGLARPLGGDIAAVLAGVPAKARRVAVDVPSGRDTDSGAVLGDAAFPADLTVTFHSRKPVHQVLEAAGGAVHVVDIGL</sequence>
<dbReference type="GO" id="GO:0000166">
    <property type="term" value="F:nucleotide binding"/>
    <property type="evidence" value="ECO:0007669"/>
    <property type="project" value="UniProtKB-KW"/>
</dbReference>
<keyword evidence="1" id="KW-0547">Nucleotide-binding</keyword>
<gene>
    <name evidence="1" type="primary">nnrE</name>
    <name evidence="3" type="ORF">DKT77_16445</name>
</gene>
<evidence type="ECO:0000313" key="3">
    <source>
        <dbReference type="EMBL" id="PWR01705.1"/>
    </source>
</evidence>
<feature type="binding site" evidence="1">
    <location>
        <position position="138"/>
    </location>
    <ligand>
        <name>K(+)</name>
        <dbReference type="ChEBI" id="CHEBI:29103"/>
    </ligand>
</feature>
<dbReference type="NCBIfam" id="TIGR00197">
    <property type="entry name" value="yjeF_nterm"/>
    <property type="match status" value="1"/>
</dbReference>
<comment type="function">
    <text evidence="1">Catalyzes the epimerization of the S- and R-forms of NAD(P)HX, a damaged form of NAD(P)H that is a result of enzymatic or heat-dependent hydration. This is a prerequisite for the S-specific NAD(P)H-hydrate dehydratase to allow the repair of both epimers of NAD(P)HX.</text>
</comment>
<proteinExistence type="inferred from homology"/>
<comment type="catalytic activity">
    <reaction evidence="1">
        <text>(6R)-NADPHX = (6S)-NADPHX</text>
        <dbReference type="Rhea" id="RHEA:32227"/>
        <dbReference type="ChEBI" id="CHEBI:64076"/>
        <dbReference type="ChEBI" id="CHEBI:64077"/>
        <dbReference type="EC" id="5.1.99.6"/>
    </reaction>
</comment>
<comment type="catalytic activity">
    <reaction evidence="1">
        <text>(6R)-NADHX = (6S)-NADHX</text>
        <dbReference type="Rhea" id="RHEA:32215"/>
        <dbReference type="ChEBI" id="CHEBI:64074"/>
        <dbReference type="ChEBI" id="CHEBI:64075"/>
        <dbReference type="EC" id="5.1.99.6"/>
    </reaction>
</comment>
<keyword evidence="1" id="KW-0520">NAD</keyword>
<keyword evidence="1" id="KW-0630">Potassium</keyword>
<comment type="caution">
    <text evidence="1">Lacks conserved residue(s) required for the propagation of feature annotation.</text>
</comment>
<dbReference type="EC" id="5.1.99.6" evidence="1"/>
<feature type="binding site" evidence="1">
    <location>
        <position position="74"/>
    </location>
    <ligand>
        <name>K(+)</name>
        <dbReference type="ChEBI" id="CHEBI:29103"/>
    </ligand>
</feature>
<evidence type="ECO:0000259" key="2">
    <source>
        <dbReference type="PROSITE" id="PS51385"/>
    </source>
</evidence>